<comment type="caution">
    <text evidence="5">The sequence shown here is derived from an EMBL/GenBank/DDBJ whole genome shotgun (WGS) entry which is preliminary data.</text>
</comment>
<dbReference type="PRINTS" id="PR00778">
    <property type="entry name" value="HTHARSR"/>
</dbReference>
<dbReference type="InterPro" id="IPR051081">
    <property type="entry name" value="HTH_MetalResp_TranReg"/>
</dbReference>
<reference evidence="5" key="1">
    <citation type="submission" date="2020-07" db="EMBL/GenBank/DDBJ databases">
        <title>Huge and variable diversity of episymbiotic CPR bacteria and DPANN archaea in groundwater ecosystems.</title>
        <authorList>
            <person name="He C.Y."/>
            <person name="Keren R."/>
            <person name="Whittaker M."/>
            <person name="Farag I.F."/>
            <person name="Doudna J."/>
            <person name="Cate J.H.D."/>
            <person name="Banfield J.F."/>
        </authorList>
    </citation>
    <scope>NUCLEOTIDE SEQUENCE</scope>
    <source>
        <strain evidence="5">NC_groundwater_763_Ag_S-0.2um_68_21</strain>
    </source>
</reference>
<keyword evidence="1" id="KW-0805">Transcription regulation</keyword>
<accession>A0A932I0U2</accession>
<dbReference type="PROSITE" id="PS50987">
    <property type="entry name" value="HTH_ARSR_2"/>
    <property type="match status" value="1"/>
</dbReference>
<keyword evidence="3" id="KW-0804">Transcription</keyword>
<dbReference type="InterPro" id="IPR001845">
    <property type="entry name" value="HTH_ArsR_DNA-bd_dom"/>
</dbReference>
<dbReference type="InterPro" id="IPR036390">
    <property type="entry name" value="WH_DNA-bd_sf"/>
</dbReference>
<evidence type="ECO:0000256" key="3">
    <source>
        <dbReference type="ARBA" id="ARBA00023163"/>
    </source>
</evidence>
<dbReference type="PANTHER" id="PTHR33154">
    <property type="entry name" value="TRANSCRIPTIONAL REGULATOR, ARSR FAMILY"/>
    <property type="match status" value="1"/>
</dbReference>
<dbReference type="CDD" id="cd00090">
    <property type="entry name" value="HTH_ARSR"/>
    <property type="match status" value="1"/>
</dbReference>
<dbReference type="GO" id="GO:0003677">
    <property type="term" value="F:DNA binding"/>
    <property type="evidence" value="ECO:0007669"/>
    <property type="project" value="UniProtKB-KW"/>
</dbReference>
<feature type="domain" description="HTH arsR-type" evidence="4">
    <location>
        <begin position="4"/>
        <end position="98"/>
    </location>
</feature>
<evidence type="ECO:0000256" key="1">
    <source>
        <dbReference type="ARBA" id="ARBA00023015"/>
    </source>
</evidence>
<name>A0A932I0U2_UNCTE</name>
<dbReference type="NCBIfam" id="NF033788">
    <property type="entry name" value="HTH_metalloreg"/>
    <property type="match status" value="1"/>
</dbReference>
<organism evidence="5 6">
    <name type="scientific">Tectimicrobiota bacterium</name>
    <dbReference type="NCBI Taxonomy" id="2528274"/>
    <lineage>
        <taxon>Bacteria</taxon>
        <taxon>Pseudomonadati</taxon>
        <taxon>Nitrospinota/Tectimicrobiota group</taxon>
        <taxon>Candidatus Tectimicrobiota</taxon>
    </lineage>
</organism>
<evidence type="ECO:0000313" key="5">
    <source>
        <dbReference type="EMBL" id="MBI3127326.1"/>
    </source>
</evidence>
<dbReference type="PANTHER" id="PTHR33154:SF18">
    <property type="entry name" value="ARSENICAL RESISTANCE OPERON REPRESSOR"/>
    <property type="match status" value="1"/>
</dbReference>
<evidence type="ECO:0000259" key="4">
    <source>
        <dbReference type="PROSITE" id="PS50987"/>
    </source>
</evidence>
<dbReference type="GO" id="GO:0003700">
    <property type="term" value="F:DNA-binding transcription factor activity"/>
    <property type="evidence" value="ECO:0007669"/>
    <property type="project" value="InterPro"/>
</dbReference>
<keyword evidence="2" id="KW-0238">DNA-binding</keyword>
<evidence type="ECO:0000313" key="6">
    <source>
        <dbReference type="Proteomes" id="UP000782312"/>
    </source>
</evidence>
<dbReference type="AlphaFoldDB" id="A0A932I0U2"/>
<evidence type="ECO:0000256" key="2">
    <source>
        <dbReference type="ARBA" id="ARBA00023125"/>
    </source>
</evidence>
<dbReference type="EMBL" id="JACPUR010000017">
    <property type="protein sequence ID" value="MBI3127326.1"/>
    <property type="molecule type" value="Genomic_DNA"/>
</dbReference>
<dbReference type="SMART" id="SM00418">
    <property type="entry name" value="HTH_ARSR"/>
    <property type="match status" value="1"/>
</dbReference>
<protein>
    <submittedName>
        <fullName evidence="5">Helix-turn-helix transcriptional regulator</fullName>
    </submittedName>
</protein>
<dbReference type="InterPro" id="IPR036388">
    <property type="entry name" value="WH-like_DNA-bd_sf"/>
</dbReference>
<proteinExistence type="predicted"/>
<gene>
    <name evidence="5" type="ORF">HYZ11_06955</name>
</gene>
<dbReference type="Pfam" id="PF01022">
    <property type="entry name" value="HTH_5"/>
    <property type="match status" value="1"/>
</dbReference>
<dbReference type="Gene3D" id="1.10.10.10">
    <property type="entry name" value="Winged helix-like DNA-binding domain superfamily/Winged helix DNA-binding domain"/>
    <property type="match status" value="1"/>
</dbReference>
<dbReference type="Proteomes" id="UP000782312">
    <property type="component" value="Unassembled WGS sequence"/>
</dbReference>
<dbReference type="InterPro" id="IPR011991">
    <property type="entry name" value="ArsR-like_HTH"/>
</dbReference>
<dbReference type="SUPFAM" id="SSF46785">
    <property type="entry name" value="Winged helix' DNA-binding domain"/>
    <property type="match status" value="1"/>
</dbReference>
<sequence>MANYRINATDSAVEIAKALSDPQRLRALLALRRGELCVCQLIELLGLSPSTVSKHMSILADAGLVRHRKEGRWVHYRIDEEESPPEARGALRWLRECAPEPDGDRERLKRIRRADLTLLCSIQRGRAAAAPEPGPRRALP</sequence>